<dbReference type="Proteomes" id="UP000290288">
    <property type="component" value="Unassembled WGS sequence"/>
</dbReference>
<gene>
    <name evidence="1" type="ORF">EST38_g5170</name>
</gene>
<dbReference type="OrthoDB" id="3160134at2759"/>
<accession>A0A4Q2DMY4</accession>
<protein>
    <submittedName>
        <fullName evidence="1">Uncharacterized protein</fullName>
    </submittedName>
</protein>
<reference evidence="1 2" key="1">
    <citation type="submission" date="2019-01" db="EMBL/GenBank/DDBJ databases">
        <title>Draft genome sequence of Psathyrella aberdarensis IHI B618.</title>
        <authorList>
            <person name="Buettner E."/>
            <person name="Kellner H."/>
        </authorList>
    </citation>
    <scope>NUCLEOTIDE SEQUENCE [LARGE SCALE GENOMIC DNA]</scope>
    <source>
        <strain evidence="1 2">IHI B618</strain>
    </source>
</reference>
<comment type="caution">
    <text evidence="1">The sequence shown here is derived from an EMBL/GenBank/DDBJ whole genome shotgun (WGS) entry which is preliminary data.</text>
</comment>
<dbReference type="EMBL" id="SDEE01000137">
    <property type="protein sequence ID" value="RXW20691.1"/>
    <property type="molecule type" value="Genomic_DNA"/>
</dbReference>
<name>A0A4Q2DMY4_9AGAR</name>
<dbReference type="STRING" id="2316362.A0A4Q2DMY4"/>
<evidence type="ECO:0000313" key="2">
    <source>
        <dbReference type="Proteomes" id="UP000290288"/>
    </source>
</evidence>
<dbReference type="Pfam" id="PF20414">
    <property type="entry name" value="DUF6698"/>
    <property type="match status" value="1"/>
</dbReference>
<keyword evidence="2" id="KW-1185">Reference proteome</keyword>
<dbReference type="InterPro" id="IPR046521">
    <property type="entry name" value="DUF6698"/>
</dbReference>
<proteinExistence type="predicted"/>
<dbReference type="AlphaFoldDB" id="A0A4Q2DMY4"/>
<organism evidence="1 2">
    <name type="scientific">Candolleomyces aberdarensis</name>
    <dbReference type="NCBI Taxonomy" id="2316362"/>
    <lineage>
        <taxon>Eukaryota</taxon>
        <taxon>Fungi</taxon>
        <taxon>Dikarya</taxon>
        <taxon>Basidiomycota</taxon>
        <taxon>Agaricomycotina</taxon>
        <taxon>Agaricomycetes</taxon>
        <taxon>Agaricomycetidae</taxon>
        <taxon>Agaricales</taxon>
        <taxon>Agaricineae</taxon>
        <taxon>Psathyrellaceae</taxon>
        <taxon>Candolleomyces</taxon>
    </lineage>
</organism>
<sequence>MTSVTPASIAYVATQVRFALSSAGALCRTDVETDSETFYTSALELFEDPEEQEEVQELLTWWNSRVFPSFSNPKKAIPANSAYSRIKEKRAALKALAASSNPNTES</sequence>
<evidence type="ECO:0000313" key="1">
    <source>
        <dbReference type="EMBL" id="RXW20691.1"/>
    </source>
</evidence>